<organism evidence="1 2">
    <name type="scientific">Flectobacillus roseus</name>
    <dbReference type="NCBI Taxonomy" id="502259"/>
    <lineage>
        <taxon>Bacteria</taxon>
        <taxon>Pseudomonadati</taxon>
        <taxon>Bacteroidota</taxon>
        <taxon>Cytophagia</taxon>
        <taxon>Cytophagales</taxon>
        <taxon>Flectobacillaceae</taxon>
        <taxon>Flectobacillus</taxon>
    </lineage>
</organism>
<comment type="caution">
    <text evidence="1">The sequence shown here is derived from an EMBL/GenBank/DDBJ whole genome shotgun (WGS) entry which is preliminary data.</text>
</comment>
<accession>A0ABT6Y9Y3</accession>
<evidence type="ECO:0000313" key="2">
    <source>
        <dbReference type="Proteomes" id="UP001236507"/>
    </source>
</evidence>
<dbReference type="EMBL" id="JASHIF010000011">
    <property type="protein sequence ID" value="MDI9860355.1"/>
    <property type="molecule type" value="Genomic_DNA"/>
</dbReference>
<evidence type="ECO:0008006" key="3">
    <source>
        <dbReference type="Google" id="ProtNLM"/>
    </source>
</evidence>
<reference evidence="1 2" key="1">
    <citation type="submission" date="2023-05" db="EMBL/GenBank/DDBJ databases">
        <title>Novel species of genus Flectobacillus isolated from stream in China.</title>
        <authorList>
            <person name="Lu H."/>
        </authorList>
    </citation>
    <scope>NUCLEOTIDE SEQUENCE [LARGE SCALE GENOMIC DNA]</scope>
    <source>
        <strain evidence="1 2">KCTC 42575</strain>
    </source>
</reference>
<dbReference type="RefSeq" id="WP_229242102.1">
    <property type="nucleotide sequence ID" value="NZ_JASHIF010000011.1"/>
</dbReference>
<proteinExistence type="predicted"/>
<protein>
    <recommendedName>
        <fullName evidence="3">Lipoprotein</fullName>
    </recommendedName>
</protein>
<dbReference type="PROSITE" id="PS51257">
    <property type="entry name" value="PROKAR_LIPOPROTEIN"/>
    <property type="match status" value="1"/>
</dbReference>
<evidence type="ECO:0000313" key="1">
    <source>
        <dbReference type="EMBL" id="MDI9860355.1"/>
    </source>
</evidence>
<name>A0ABT6Y9Y3_9BACT</name>
<sequence length="129" mass="14513">MKKIINGFIGIFLLISTMACTKQPKLEGLDLETWKSDRGGCQGKRLAMLEKVKSLKEEIRGVSANDMDDYLGKPDIQQLADRNQKYYIYFFEPGTHCQNKTQKSSALSMGIRFSAMGIATEITFQHGTP</sequence>
<gene>
    <name evidence="1" type="ORF">QM524_14175</name>
</gene>
<dbReference type="Proteomes" id="UP001236507">
    <property type="component" value="Unassembled WGS sequence"/>
</dbReference>
<keyword evidence="2" id="KW-1185">Reference proteome</keyword>